<proteinExistence type="predicted"/>
<dbReference type="SUPFAM" id="SSF142338">
    <property type="entry name" value="CofD-like"/>
    <property type="match status" value="1"/>
</dbReference>
<dbReference type="InterPro" id="IPR038136">
    <property type="entry name" value="CofD-like_dom_sf"/>
</dbReference>
<dbReference type="Pfam" id="PF01933">
    <property type="entry name" value="CofD"/>
    <property type="match status" value="1"/>
</dbReference>
<dbReference type="PANTHER" id="PTHR31240">
    <property type="entry name" value="MATERNAL EFFECT EMBRYO ARREST 18"/>
    <property type="match status" value="1"/>
</dbReference>
<dbReference type="EMBL" id="QKWK01000001">
    <property type="protein sequence ID" value="TXT15849.1"/>
    <property type="molecule type" value="Genomic_DNA"/>
</dbReference>
<dbReference type="OrthoDB" id="10267139at2759"/>
<protein>
    <submittedName>
        <fullName evidence="1">Uncharacterized protein</fullName>
    </submittedName>
</protein>
<evidence type="ECO:0000313" key="2">
    <source>
        <dbReference type="Proteomes" id="UP000473826"/>
    </source>
</evidence>
<dbReference type="AlphaFoldDB" id="A0A7D8V5G7"/>
<reference evidence="1 2" key="1">
    <citation type="journal article" date="2019" name="PLoS Genet.">
        <title>Convergent evolution of linked mating-type loci in basidiomycete fungi.</title>
        <authorList>
            <person name="Sun S."/>
            <person name="Coelho M.A."/>
            <person name="Heitman J."/>
            <person name="Nowrousian M."/>
        </authorList>
    </citation>
    <scope>NUCLEOTIDE SEQUENCE [LARGE SCALE GENOMIC DNA]</scope>
    <source>
        <strain evidence="1 2">CBS 4282</strain>
    </source>
</reference>
<comment type="caution">
    <text evidence="1">The sequence shown here is derived from an EMBL/GenBank/DDBJ whole genome shotgun (WGS) entry which is preliminary data.</text>
</comment>
<dbReference type="InterPro" id="IPR002882">
    <property type="entry name" value="CofD"/>
</dbReference>
<sequence length="499" mass="54434">MASIPNASGLSYLVISGGTGANSFASAFGRAPAFVLPVSDDGGSSAEILRCFGGPSIGDIRSRLIRLIPLPPQGQDSEADVERRAIYNLMAHRFPADAPESALRERWEEIVEGRGELWNGVGEDKKECIRAFLVHFQTLCLRRAHKRFSFRNFSLGNGFLTGARDLFSNLPSAIFLFKSVGGVNEGAQVIPVINTNRGSEGFRRQENQSTIVGQCNISHPTPSSSPLLRHNAGGVPVVPVPLNGGVRRHGVRRDSRTFDTADSALASPVRGNTPLLTGDESEDVGGNLAYTKGMKEVPLESRIERLFYINLYGQEIFPEPNTDFYNALDKRDVLVYSCGSLWTSIVPCIALRGLGTSIAQSKSLKAKVMLLNSLNDRETGEYTAMDYIDTIANMLRHYDVPVPLRASLGAGVPWETRSFITHVAYLEGGKVPVNERAIRDRGIKVICIPATLHKTPEGKTPLFKSSTVSWAMDQVAEDIRNGQQGDGRGFSFSCEGFRS</sequence>
<accession>A0A7D8V5G7</accession>
<name>A0A7D8V5G7_VANHU</name>
<dbReference type="PANTHER" id="PTHR31240:SF0">
    <property type="entry name" value="MATERNAL EFFECT EMBRYO ARREST 18"/>
    <property type="match status" value="1"/>
</dbReference>
<keyword evidence="2" id="KW-1185">Reference proteome</keyword>
<dbReference type="Proteomes" id="UP000473826">
    <property type="component" value="Unassembled WGS sequence"/>
</dbReference>
<gene>
    <name evidence="1" type="ORF">VHUM_00352</name>
</gene>
<organism evidence="1 2">
    <name type="scientific">Vanrija humicola</name>
    <name type="common">Yeast</name>
    <name type="synonym">Cryptococcus humicola</name>
    <dbReference type="NCBI Taxonomy" id="5417"/>
    <lineage>
        <taxon>Eukaryota</taxon>
        <taxon>Fungi</taxon>
        <taxon>Dikarya</taxon>
        <taxon>Basidiomycota</taxon>
        <taxon>Agaricomycotina</taxon>
        <taxon>Tremellomycetes</taxon>
        <taxon>Trichosporonales</taxon>
        <taxon>Trichosporonaceae</taxon>
        <taxon>Vanrija</taxon>
    </lineage>
</organism>
<dbReference type="GO" id="GO:0043743">
    <property type="term" value="F:LPPG:FO 2-phospho-L-lactate transferase activity"/>
    <property type="evidence" value="ECO:0007669"/>
    <property type="project" value="InterPro"/>
</dbReference>
<dbReference type="Gene3D" id="3.40.50.10680">
    <property type="entry name" value="CofD-like domains"/>
    <property type="match status" value="1"/>
</dbReference>
<evidence type="ECO:0000313" key="1">
    <source>
        <dbReference type="EMBL" id="TXT15849.1"/>
    </source>
</evidence>